<dbReference type="AlphaFoldDB" id="A0A0E9TAC2"/>
<accession>A0A0E9TAC2</accession>
<reference evidence="1" key="1">
    <citation type="submission" date="2014-11" db="EMBL/GenBank/DDBJ databases">
        <authorList>
            <person name="Amaro Gonzalez C."/>
        </authorList>
    </citation>
    <scope>NUCLEOTIDE SEQUENCE</scope>
</reference>
<protein>
    <submittedName>
        <fullName evidence="1">Uncharacterized protein</fullName>
    </submittedName>
</protein>
<sequence length="29" mass="3014">MSICSASLVVPASVSLRSCADHPLHICCI</sequence>
<proteinExistence type="predicted"/>
<dbReference type="EMBL" id="GBXM01058215">
    <property type="protein sequence ID" value="JAH50362.1"/>
    <property type="molecule type" value="Transcribed_RNA"/>
</dbReference>
<organism evidence="1">
    <name type="scientific">Anguilla anguilla</name>
    <name type="common">European freshwater eel</name>
    <name type="synonym">Muraena anguilla</name>
    <dbReference type="NCBI Taxonomy" id="7936"/>
    <lineage>
        <taxon>Eukaryota</taxon>
        <taxon>Metazoa</taxon>
        <taxon>Chordata</taxon>
        <taxon>Craniata</taxon>
        <taxon>Vertebrata</taxon>
        <taxon>Euteleostomi</taxon>
        <taxon>Actinopterygii</taxon>
        <taxon>Neopterygii</taxon>
        <taxon>Teleostei</taxon>
        <taxon>Anguilliformes</taxon>
        <taxon>Anguillidae</taxon>
        <taxon>Anguilla</taxon>
    </lineage>
</organism>
<name>A0A0E9TAC2_ANGAN</name>
<reference evidence="1" key="2">
    <citation type="journal article" date="2015" name="Fish Shellfish Immunol.">
        <title>Early steps in the European eel (Anguilla anguilla)-Vibrio vulnificus interaction in the gills: Role of the RtxA13 toxin.</title>
        <authorList>
            <person name="Callol A."/>
            <person name="Pajuelo D."/>
            <person name="Ebbesson L."/>
            <person name="Teles M."/>
            <person name="MacKenzie S."/>
            <person name="Amaro C."/>
        </authorList>
    </citation>
    <scope>NUCLEOTIDE SEQUENCE</scope>
</reference>
<evidence type="ECO:0000313" key="1">
    <source>
        <dbReference type="EMBL" id="JAH50362.1"/>
    </source>
</evidence>